<proteinExistence type="predicted"/>
<reference evidence="2" key="1">
    <citation type="submission" date="2017-03" db="EMBL/GenBank/DDBJ databases">
        <authorList>
            <person name="Lund M.B."/>
        </authorList>
    </citation>
    <scope>NUCLEOTIDE SEQUENCE [LARGE SCALE GENOMIC DNA]</scope>
</reference>
<dbReference type="InterPro" id="IPR010152">
    <property type="entry name" value="CRISPR-assoc_prot_Cas2_sub"/>
</dbReference>
<dbReference type="NCBIfam" id="TIGR01873">
    <property type="entry name" value="cas_CT1978"/>
    <property type="match status" value="1"/>
</dbReference>
<evidence type="ECO:0000313" key="1">
    <source>
        <dbReference type="EMBL" id="PDQ35153.1"/>
    </source>
</evidence>
<organism evidence="1 2">
    <name type="scientific">Candidatus Lumbricidiphila eiseniae</name>
    <dbReference type="NCBI Taxonomy" id="1969409"/>
    <lineage>
        <taxon>Bacteria</taxon>
        <taxon>Bacillati</taxon>
        <taxon>Actinomycetota</taxon>
        <taxon>Actinomycetes</taxon>
        <taxon>Micrococcales</taxon>
        <taxon>Microbacteriaceae</taxon>
        <taxon>Candidatus Lumbricidiphila</taxon>
    </lineage>
</organism>
<dbReference type="AlphaFoldDB" id="A0A2A6FRV3"/>
<sequence length="105" mass="11822">MICIVLIAAPPGLRGNLTRWLVEVSPGVFVGRVSKRVREGIWRKLEEHTVFGQSVMIEPARNEQGWRARTAGVDRYHPVNVDGLTFFSPRPPLCEADHTQAHKAH</sequence>
<dbReference type="CDD" id="cd09755">
    <property type="entry name" value="Cas2_I-E"/>
    <property type="match status" value="1"/>
</dbReference>
<accession>A0A2A6FRV3</accession>
<evidence type="ECO:0000313" key="2">
    <source>
        <dbReference type="Proteomes" id="UP000219994"/>
    </source>
</evidence>
<comment type="caution">
    <text evidence="1">The sequence shown here is derived from an EMBL/GenBank/DDBJ whole genome shotgun (WGS) entry which is preliminary data.</text>
</comment>
<dbReference type="EMBL" id="NAEP01000039">
    <property type="protein sequence ID" value="PDQ35153.1"/>
    <property type="molecule type" value="Genomic_DNA"/>
</dbReference>
<dbReference type="Proteomes" id="UP000219994">
    <property type="component" value="Unassembled WGS sequence"/>
</dbReference>
<gene>
    <name evidence="1" type="ORF">B5766_07495</name>
</gene>
<protein>
    <submittedName>
        <fullName evidence="1">Type I-E CRISPR-associated endoribonuclease Cas2</fullName>
    </submittedName>
</protein>
<name>A0A2A6FRV3_9MICO</name>
<dbReference type="Gene3D" id="3.30.70.240">
    <property type="match status" value="1"/>
</dbReference>
<dbReference type="Pfam" id="PF09707">
    <property type="entry name" value="Cas_Cas2CT1978"/>
    <property type="match status" value="1"/>
</dbReference>